<dbReference type="GO" id="GO:0016787">
    <property type="term" value="F:hydrolase activity"/>
    <property type="evidence" value="ECO:0007669"/>
    <property type="project" value="InterPro"/>
</dbReference>
<accession>A0A1F5EX54</accession>
<evidence type="ECO:0000259" key="1">
    <source>
        <dbReference type="Pfam" id="PF00149"/>
    </source>
</evidence>
<dbReference type="Gene3D" id="3.60.21.10">
    <property type="match status" value="1"/>
</dbReference>
<dbReference type="InterPro" id="IPR052963">
    <property type="entry name" value="Pantetheine_PDE"/>
</dbReference>
<sequence length="251" mass="28408">MRVAFTSDIHADNSEAARRVPRLLGDRLRALSPDVFVLLGDLAGHLEVLEESFAEIGELPCPGLFVAGNHDVWVPLNWQSQGETSYDRLDRLLPEMCARHGWGYLDGGPARVGDVGFVGGVGWYDYSLRNRARDGEISMDVYRRKFFRRWRWGDAVYALFTDGDGERLSDEGVCRLLEGRLSDHLAEVARWDVRAVVGCSHHMPYDVIRPPGRLPWDFFLAYAGSARFGRLFDTEQRLAAVLFGHVHLKFS</sequence>
<dbReference type="EMBL" id="MFAF01000143">
    <property type="protein sequence ID" value="OGD71704.1"/>
    <property type="molecule type" value="Genomic_DNA"/>
</dbReference>
<dbReference type="InterPro" id="IPR004843">
    <property type="entry name" value="Calcineurin-like_PHP"/>
</dbReference>
<dbReference type="Proteomes" id="UP000177187">
    <property type="component" value="Unassembled WGS sequence"/>
</dbReference>
<comment type="caution">
    <text evidence="2">The sequence shown here is derived from an EMBL/GenBank/DDBJ whole genome shotgun (WGS) entry which is preliminary data.</text>
</comment>
<proteinExistence type="predicted"/>
<dbReference type="InterPro" id="IPR029052">
    <property type="entry name" value="Metallo-depent_PP-like"/>
</dbReference>
<organism evidence="2 3">
    <name type="scientific">Candidatus Coatesbacteria bacterium RBG_13_66_14</name>
    <dbReference type="NCBI Taxonomy" id="1817816"/>
    <lineage>
        <taxon>Bacteria</taxon>
        <taxon>Candidatus Coatesiibacteriota</taxon>
    </lineage>
</organism>
<feature type="non-terminal residue" evidence="2">
    <location>
        <position position="251"/>
    </location>
</feature>
<reference evidence="2 3" key="1">
    <citation type="journal article" date="2016" name="Nat. Commun.">
        <title>Thousands of microbial genomes shed light on interconnected biogeochemical processes in an aquifer system.</title>
        <authorList>
            <person name="Anantharaman K."/>
            <person name="Brown C.T."/>
            <person name="Hug L.A."/>
            <person name="Sharon I."/>
            <person name="Castelle C.J."/>
            <person name="Probst A.J."/>
            <person name="Thomas B.C."/>
            <person name="Singh A."/>
            <person name="Wilkins M.J."/>
            <person name="Karaoz U."/>
            <person name="Brodie E.L."/>
            <person name="Williams K.H."/>
            <person name="Hubbard S.S."/>
            <person name="Banfield J.F."/>
        </authorList>
    </citation>
    <scope>NUCLEOTIDE SEQUENCE [LARGE SCALE GENOMIC DNA]</scope>
</reference>
<gene>
    <name evidence="2" type="ORF">A2Y64_07600</name>
</gene>
<evidence type="ECO:0000313" key="2">
    <source>
        <dbReference type="EMBL" id="OGD71704.1"/>
    </source>
</evidence>
<dbReference type="STRING" id="1817816.A2Y64_07600"/>
<name>A0A1F5EX54_9BACT</name>
<dbReference type="SUPFAM" id="SSF56300">
    <property type="entry name" value="Metallo-dependent phosphatases"/>
    <property type="match status" value="1"/>
</dbReference>
<evidence type="ECO:0000313" key="3">
    <source>
        <dbReference type="Proteomes" id="UP000177187"/>
    </source>
</evidence>
<feature type="domain" description="Calcineurin-like phosphoesterase" evidence="1">
    <location>
        <begin position="1"/>
        <end position="247"/>
    </location>
</feature>
<dbReference type="AlphaFoldDB" id="A0A1F5EX54"/>
<dbReference type="PANTHER" id="PTHR36492:SF2">
    <property type="entry name" value="[ACYL-CARRIER-PROTEIN] PHOSPHODIESTERASE PPTH"/>
    <property type="match status" value="1"/>
</dbReference>
<dbReference type="PANTHER" id="PTHR36492">
    <property type="match status" value="1"/>
</dbReference>
<dbReference type="Pfam" id="PF00149">
    <property type="entry name" value="Metallophos"/>
    <property type="match status" value="1"/>
</dbReference>
<protein>
    <recommendedName>
        <fullName evidence="1">Calcineurin-like phosphoesterase domain-containing protein</fullName>
    </recommendedName>
</protein>